<dbReference type="GO" id="GO:0046983">
    <property type="term" value="F:protein dimerization activity"/>
    <property type="evidence" value="ECO:0007669"/>
    <property type="project" value="InterPro"/>
</dbReference>
<dbReference type="Proteomes" id="UP001209570">
    <property type="component" value="Unassembled WGS sequence"/>
</dbReference>
<sequence>MYTAYILDPRFPDTALVTDATSEVLTYLKRSADPSTYGHIVAEMTRFTGRAGMFADEAIWESAQKCSPIHWWKGFIGGSVPHLQVVALRNLCFPASSGLSKSRREMFERIHQINSKYMNDDQASKAALVYLNTNLSASGDVGASNETLV</sequence>
<evidence type="ECO:0000259" key="1">
    <source>
        <dbReference type="Pfam" id="PF05699"/>
    </source>
</evidence>
<organism evidence="2 3">
    <name type="scientific">Pythium insidiosum</name>
    <name type="common">Pythiosis disease agent</name>
    <dbReference type="NCBI Taxonomy" id="114742"/>
    <lineage>
        <taxon>Eukaryota</taxon>
        <taxon>Sar</taxon>
        <taxon>Stramenopiles</taxon>
        <taxon>Oomycota</taxon>
        <taxon>Peronosporomycetes</taxon>
        <taxon>Pythiales</taxon>
        <taxon>Pythiaceae</taxon>
        <taxon>Pythium</taxon>
    </lineage>
</organism>
<dbReference type="InterPro" id="IPR012337">
    <property type="entry name" value="RNaseH-like_sf"/>
</dbReference>
<evidence type="ECO:0000313" key="2">
    <source>
        <dbReference type="EMBL" id="KAJ0389612.1"/>
    </source>
</evidence>
<comment type="caution">
    <text evidence="2">The sequence shown here is derived from an EMBL/GenBank/DDBJ whole genome shotgun (WGS) entry which is preliminary data.</text>
</comment>
<dbReference type="AlphaFoldDB" id="A0AAD5LPN5"/>
<dbReference type="Pfam" id="PF05699">
    <property type="entry name" value="Dimer_Tnp_hAT"/>
    <property type="match status" value="1"/>
</dbReference>
<accession>A0AAD5LPN5</accession>
<dbReference type="EMBL" id="JAKCXM010003449">
    <property type="protein sequence ID" value="KAJ0389612.1"/>
    <property type="molecule type" value="Genomic_DNA"/>
</dbReference>
<keyword evidence="3" id="KW-1185">Reference proteome</keyword>
<evidence type="ECO:0000313" key="3">
    <source>
        <dbReference type="Proteomes" id="UP001209570"/>
    </source>
</evidence>
<proteinExistence type="predicted"/>
<reference evidence="2" key="1">
    <citation type="submission" date="2021-12" db="EMBL/GenBank/DDBJ databases">
        <title>Prjna785345.</title>
        <authorList>
            <person name="Rujirawat T."/>
            <person name="Krajaejun T."/>
        </authorList>
    </citation>
    <scope>NUCLEOTIDE SEQUENCE</scope>
    <source>
        <strain evidence="2">Pi057C3</strain>
    </source>
</reference>
<gene>
    <name evidence="2" type="ORF">P43SY_010737</name>
</gene>
<protein>
    <recommendedName>
        <fullName evidence="1">HAT C-terminal dimerisation domain-containing protein</fullName>
    </recommendedName>
</protein>
<feature type="domain" description="HAT C-terminal dimerisation" evidence="1">
    <location>
        <begin position="55"/>
        <end position="135"/>
    </location>
</feature>
<name>A0AAD5LPN5_PYTIN</name>
<dbReference type="InterPro" id="IPR008906">
    <property type="entry name" value="HATC_C_dom"/>
</dbReference>
<dbReference type="SUPFAM" id="SSF53098">
    <property type="entry name" value="Ribonuclease H-like"/>
    <property type="match status" value="1"/>
</dbReference>